<reference evidence="6 7" key="1">
    <citation type="submission" date="2017-09" db="EMBL/GenBank/DDBJ databases">
        <title>Bacterial strain isolated from the female urinary microbiota.</title>
        <authorList>
            <person name="Thomas-White K."/>
            <person name="Kumar N."/>
            <person name="Forster S."/>
            <person name="Putonti C."/>
            <person name="Lawley T."/>
            <person name="Wolfe A.J."/>
        </authorList>
    </citation>
    <scope>NUCLEOTIDE SEQUENCE [LARGE SCALE GENOMIC DNA]</scope>
    <source>
        <strain evidence="6 7">UMB0680</strain>
    </source>
</reference>
<dbReference type="Proteomes" id="UP000235703">
    <property type="component" value="Unassembled WGS sequence"/>
</dbReference>
<keyword evidence="7" id="KW-1185">Reference proteome</keyword>
<dbReference type="GO" id="GO:0004518">
    <property type="term" value="F:nuclease activity"/>
    <property type="evidence" value="ECO:0007669"/>
    <property type="project" value="UniProtKB-KW"/>
</dbReference>
<name>A0A2N6PIH1_9MICO</name>
<proteinExistence type="predicted"/>
<evidence type="ECO:0000313" key="7">
    <source>
        <dbReference type="Proteomes" id="UP000235703"/>
    </source>
</evidence>
<dbReference type="OrthoDB" id="4200941at2"/>
<dbReference type="InterPro" id="IPR011856">
    <property type="entry name" value="tRNA_endonuc-like_dom_sf"/>
</dbReference>
<organism evidence="6 7">
    <name type="scientific">Brevibacterium luteolum</name>
    <dbReference type="NCBI Taxonomy" id="199591"/>
    <lineage>
        <taxon>Bacteria</taxon>
        <taxon>Bacillati</taxon>
        <taxon>Actinomycetota</taxon>
        <taxon>Actinomycetes</taxon>
        <taxon>Micrococcales</taxon>
        <taxon>Brevibacteriaceae</taxon>
        <taxon>Brevibacterium</taxon>
    </lineage>
</organism>
<comment type="cofactor">
    <cofactor evidence="1">
        <name>Mg(2+)</name>
        <dbReference type="ChEBI" id="CHEBI:18420"/>
    </cofactor>
</comment>
<dbReference type="GO" id="GO:0003676">
    <property type="term" value="F:nucleic acid binding"/>
    <property type="evidence" value="ECO:0007669"/>
    <property type="project" value="InterPro"/>
</dbReference>
<dbReference type="InterPro" id="IPR014883">
    <property type="entry name" value="VRR_NUC"/>
</dbReference>
<evidence type="ECO:0000313" key="6">
    <source>
        <dbReference type="EMBL" id="PMB98492.1"/>
    </source>
</evidence>
<dbReference type="Pfam" id="PF08774">
    <property type="entry name" value="VRR_NUC"/>
    <property type="match status" value="1"/>
</dbReference>
<keyword evidence="2" id="KW-0540">Nuclease</keyword>
<reference evidence="5 8" key="2">
    <citation type="submission" date="2020-05" db="EMBL/GenBank/DDBJ databases">
        <title>MicrobeNet Type strains.</title>
        <authorList>
            <person name="Nicholson A.C."/>
        </authorList>
    </citation>
    <scope>NUCLEOTIDE SEQUENCE [LARGE SCALE GENOMIC DNA]</scope>
    <source>
        <strain evidence="5 8">CCUG 46604</strain>
    </source>
</reference>
<dbReference type="GO" id="GO:0016788">
    <property type="term" value="F:hydrolase activity, acting on ester bonds"/>
    <property type="evidence" value="ECO:0007669"/>
    <property type="project" value="InterPro"/>
</dbReference>
<comment type="caution">
    <text evidence="6">The sequence shown here is derived from an EMBL/GenBank/DDBJ whole genome shotgun (WGS) entry which is preliminary data.</text>
</comment>
<feature type="domain" description="VRR-NUC" evidence="4">
    <location>
        <begin position="21"/>
        <end position="90"/>
    </location>
</feature>
<evidence type="ECO:0000259" key="4">
    <source>
        <dbReference type="Pfam" id="PF08774"/>
    </source>
</evidence>
<sequence>MKAKEYRQQIGESMSEKQLQEHVVALALRLGWLVYHTFDSRRSAPGFPDLVLARGAVLYRELKAANGVLSPAQKTWLQGLRVAGADAGVWRPAHLLDGTIERELRGR</sequence>
<dbReference type="EMBL" id="PNFZ01000002">
    <property type="protein sequence ID" value="PMB98492.1"/>
    <property type="molecule type" value="Genomic_DNA"/>
</dbReference>
<dbReference type="Gene3D" id="3.40.1350.10">
    <property type="match status" value="1"/>
</dbReference>
<evidence type="ECO:0000256" key="1">
    <source>
        <dbReference type="ARBA" id="ARBA00001946"/>
    </source>
</evidence>
<evidence type="ECO:0000313" key="5">
    <source>
        <dbReference type="EMBL" id="NNG77826.1"/>
    </source>
</evidence>
<protein>
    <submittedName>
        <fullName evidence="6">VRR-NUC domain-containing protein</fullName>
    </submittedName>
</protein>
<dbReference type="AlphaFoldDB" id="A0A2N6PIH1"/>
<dbReference type="RefSeq" id="WP_102161022.1">
    <property type="nucleotide sequence ID" value="NZ_BAAAKH010000002.1"/>
</dbReference>
<dbReference type="EMBL" id="JABEMC010000001">
    <property type="protein sequence ID" value="NNG77826.1"/>
    <property type="molecule type" value="Genomic_DNA"/>
</dbReference>
<evidence type="ECO:0000256" key="2">
    <source>
        <dbReference type="ARBA" id="ARBA00022722"/>
    </source>
</evidence>
<dbReference type="Proteomes" id="UP000549517">
    <property type="component" value="Unassembled WGS sequence"/>
</dbReference>
<evidence type="ECO:0000256" key="3">
    <source>
        <dbReference type="ARBA" id="ARBA00022801"/>
    </source>
</evidence>
<keyword evidence="3" id="KW-0378">Hydrolase</keyword>
<evidence type="ECO:0000313" key="8">
    <source>
        <dbReference type="Proteomes" id="UP000549517"/>
    </source>
</evidence>
<gene>
    <name evidence="6" type="ORF">CJ198_03890</name>
    <name evidence="5" type="ORF">HLA91_00315</name>
</gene>
<accession>A0A2N6PIH1</accession>